<dbReference type="InterPro" id="IPR049131">
    <property type="entry name" value="PNM8A_C"/>
</dbReference>
<dbReference type="PANTHER" id="PTHR23095">
    <property type="entry name" value="PARANEOPLASTIC ANTIGEN"/>
    <property type="match status" value="1"/>
</dbReference>
<protein>
    <submittedName>
        <fullName evidence="5">Paraneoplastic antigen-like protein 8A</fullName>
    </submittedName>
</protein>
<evidence type="ECO:0000313" key="4">
    <source>
        <dbReference type="Proteomes" id="UP000694863"/>
    </source>
</evidence>
<keyword evidence="4" id="KW-1185">Reference proteome</keyword>
<dbReference type="Pfam" id="PF20847">
    <property type="entry name" value="PNM8A"/>
    <property type="match status" value="1"/>
</dbReference>
<feature type="compositionally biased region" description="Basic residues" evidence="1">
    <location>
        <begin position="306"/>
        <end position="315"/>
    </location>
</feature>
<feature type="compositionally biased region" description="Basic residues" evidence="1">
    <location>
        <begin position="235"/>
        <end position="248"/>
    </location>
</feature>
<gene>
    <name evidence="5" type="primary">PNMA8A</name>
</gene>
<dbReference type="GeneID" id="101656513"/>
<dbReference type="Proteomes" id="UP000694863">
    <property type="component" value="Unplaced"/>
</dbReference>
<dbReference type="Pfam" id="PF20846">
    <property type="entry name" value="PNMA_N"/>
    <property type="match status" value="1"/>
</dbReference>
<dbReference type="PANTHER" id="PTHR23095:SF21">
    <property type="entry name" value="PARANEOPLASTIC ANTIGEN-LIKE PROTEIN 8A"/>
    <property type="match status" value="1"/>
</dbReference>
<proteinExistence type="predicted"/>
<name>A0ABM0IYB6_ECHTE</name>
<accession>A0ABM0IYB6</accession>
<evidence type="ECO:0000259" key="2">
    <source>
        <dbReference type="Pfam" id="PF20846"/>
    </source>
</evidence>
<feature type="domain" description="Paraneoplastic antigen Ma-like N-terminal" evidence="2">
    <location>
        <begin position="5"/>
        <end position="94"/>
    </location>
</feature>
<sequence>MAAVMTLLEDWCRGMDLDIHRALLVTGIPQDCGQVEIEETLRVFFTPLGPYQVVNKIFVREDNAKAVLIEMGEGVNLSTLPREVPGRGGTWRVVCRDPTQDAEFLKNLHDFLESEGRTVEDVVRLLELSSGPPRAAAAARNLPQENWAEALGVLLGTVVQVVFHMDAEIRHREEARALEMAEAEAEMAAWAAEAGRRVKKESGSAPGAACALKAENPSGWYNGAPQGPRPVAPKARAKNSPRKKKQSKAPKQEPMFWKKPKGGLANGAACAQEAEAPEAEGMETSECTRASKKAPVKQEEATPKKPGAKCARKVRRDPPQGAPAEAESLGGVSEPDQDGSQEVPPKKKAMGCGAAKKVAPMKKKKKVSLGPVSYVLVDPEEAKKPPMSPEKGLGARKDVAVQKGPNDPEPDPEPAPAPTSGSQDPEAEGSPQTSNGQSDRKNHLECVAKWMMWEEQEWEVEEEPPKGEEAVGPLEEGGHSAPEGEEEEEEEVVAEAADATGKVPEAENPFLPPGNP</sequence>
<evidence type="ECO:0000256" key="1">
    <source>
        <dbReference type="SAM" id="MobiDB-lite"/>
    </source>
</evidence>
<dbReference type="InterPro" id="IPR048271">
    <property type="entry name" value="PNMA_N"/>
</dbReference>
<feature type="region of interest" description="Disordered" evidence="1">
    <location>
        <begin position="214"/>
        <end position="516"/>
    </location>
</feature>
<dbReference type="RefSeq" id="XP_004710658.3">
    <property type="nucleotide sequence ID" value="XM_004710601.3"/>
</dbReference>
<feature type="domain" description="Paraneoplastic antigen-like protein 8A C-terminal" evidence="3">
    <location>
        <begin position="143"/>
        <end position="364"/>
    </location>
</feature>
<reference evidence="5" key="1">
    <citation type="submission" date="2025-08" db="UniProtKB">
        <authorList>
            <consortium name="RefSeq"/>
        </authorList>
    </citation>
    <scope>IDENTIFICATION</scope>
</reference>
<evidence type="ECO:0000313" key="5">
    <source>
        <dbReference type="RefSeq" id="XP_004710658.3"/>
    </source>
</evidence>
<organism evidence="4 5">
    <name type="scientific">Echinops telfairi</name>
    <name type="common">Lesser hedgehog tenrec</name>
    <dbReference type="NCBI Taxonomy" id="9371"/>
    <lineage>
        <taxon>Eukaryota</taxon>
        <taxon>Metazoa</taxon>
        <taxon>Chordata</taxon>
        <taxon>Craniata</taxon>
        <taxon>Vertebrata</taxon>
        <taxon>Euteleostomi</taxon>
        <taxon>Mammalia</taxon>
        <taxon>Eutheria</taxon>
        <taxon>Afrotheria</taxon>
        <taxon>Tenrecidae</taxon>
        <taxon>Tenrecinae</taxon>
        <taxon>Echinops</taxon>
    </lineage>
</organism>
<dbReference type="InterPro" id="IPR026523">
    <property type="entry name" value="PNMA"/>
</dbReference>
<feature type="compositionally biased region" description="Acidic residues" evidence="1">
    <location>
        <begin position="483"/>
        <end position="493"/>
    </location>
</feature>
<evidence type="ECO:0000259" key="3">
    <source>
        <dbReference type="Pfam" id="PF20847"/>
    </source>
</evidence>